<dbReference type="InterPro" id="IPR003018">
    <property type="entry name" value="GAF"/>
</dbReference>
<keyword evidence="1" id="KW-0378">Hydrolase</keyword>
<dbReference type="InterPro" id="IPR001932">
    <property type="entry name" value="PPM-type_phosphatase-like_dom"/>
</dbReference>
<dbReference type="SUPFAM" id="SSF55874">
    <property type="entry name" value="ATPase domain of HSP90 chaperone/DNA topoisomerase II/histidine kinase"/>
    <property type="match status" value="1"/>
</dbReference>
<dbReference type="InterPro" id="IPR003594">
    <property type="entry name" value="HATPase_dom"/>
</dbReference>
<dbReference type="RefSeq" id="WP_089223660.1">
    <property type="nucleotide sequence ID" value="NZ_FZOF01000005.1"/>
</dbReference>
<dbReference type="PROSITE" id="PS50112">
    <property type="entry name" value="PAS"/>
    <property type="match status" value="1"/>
</dbReference>
<dbReference type="Gene3D" id="3.30.565.10">
    <property type="entry name" value="Histidine kinase-like ATPase, C-terminal domain"/>
    <property type="match status" value="1"/>
</dbReference>
<dbReference type="GO" id="GO:0006355">
    <property type="term" value="P:regulation of DNA-templated transcription"/>
    <property type="evidence" value="ECO:0007669"/>
    <property type="project" value="InterPro"/>
</dbReference>
<dbReference type="AlphaFoldDB" id="A0A239DNT3"/>
<protein>
    <submittedName>
        <fullName evidence="3">Serine phosphatase RsbU, regulator of sigma subunit</fullName>
    </submittedName>
</protein>
<dbReference type="PANTHER" id="PTHR43156:SF2">
    <property type="entry name" value="STAGE II SPORULATION PROTEIN E"/>
    <property type="match status" value="1"/>
</dbReference>
<dbReference type="Proteomes" id="UP000198280">
    <property type="component" value="Unassembled WGS sequence"/>
</dbReference>
<dbReference type="EMBL" id="FZOF01000005">
    <property type="protein sequence ID" value="SNS33839.1"/>
    <property type="molecule type" value="Genomic_DNA"/>
</dbReference>
<dbReference type="InterPro" id="IPR035965">
    <property type="entry name" value="PAS-like_dom_sf"/>
</dbReference>
<organism evidence="3 4">
    <name type="scientific">Actinacidiphila glaucinigra</name>
    <dbReference type="NCBI Taxonomy" id="235986"/>
    <lineage>
        <taxon>Bacteria</taxon>
        <taxon>Bacillati</taxon>
        <taxon>Actinomycetota</taxon>
        <taxon>Actinomycetes</taxon>
        <taxon>Kitasatosporales</taxon>
        <taxon>Streptomycetaceae</taxon>
        <taxon>Actinacidiphila</taxon>
    </lineage>
</organism>
<feature type="domain" description="PAS" evidence="2">
    <location>
        <begin position="1"/>
        <end position="39"/>
    </location>
</feature>
<dbReference type="InterPro" id="IPR036890">
    <property type="entry name" value="HATPase_C_sf"/>
</dbReference>
<accession>A0A239DNT3</accession>
<dbReference type="InterPro" id="IPR000014">
    <property type="entry name" value="PAS"/>
</dbReference>
<dbReference type="Pfam" id="PF07228">
    <property type="entry name" value="SpoIIE"/>
    <property type="match status" value="1"/>
</dbReference>
<dbReference type="CDD" id="cd00130">
    <property type="entry name" value="PAS"/>
    <property type="match status" value="1"/>
</dbReference>
<name>A0A239DNT3_9ACTN</name>
<dbReference type="FunFam" id="3.30.565.10:FF:000028">
    <property type="entry name" value="PAS sensor protein"/>
    <property type="match status" value="1"/>
</dbReference>
<dbReference type="Gene3D" id="3.30.450.40">
    <property type="match status" value="1"/>
</dbReference>
<keyword evidence="4" id="KW-1185">Reference proteome</keyword>
<dbReference type="PANTHER" id="PTHR43156">
    <property type="entry name" value="STAGE II SPORULATION PROTEIN E-RELATED"/>
    <property type="match status" value="1"/>
</dbReference>
<dbReference type="Pfam" id="PF00989">
    <property type="entry name" value="PAS"/>
    <property type="match status" value="1"/>
</dbReference>
<dbReference type="SUPFAM" id="SSF55785">
    <property type="entry name" value="PYP-like sensor domain (PAS domain)"/>
    <property type="match status" value="2"/>
</dbReference>
<dbReference type="CDD" id="cd16936">
    <property type="entry name" value="HATPase_RsbW-like"/>
    <property type="match status" value="1"/>
</dbReference>
<evidence type="ECO:0000313" key="4">
    <source>
        <dbReference type="Proteomes" id="UP000198280"/>
    </source>
</evidence>
<gene>
    <name evidence="3" type="ORF">SAMN05216252_10574</name>
</gene>
<dbReference type="SUPFAM" id="SSF55781">
    <property type="entry name" value="GAF domain-like"/>
    <property type="match status" value="1"/>
</dbReference>
<dbReference type="InterPro" id="IPR029016">
    <property type="entry name" value="GAF-like_dom_sf"/>
</dbReference>
<evidence type="ECO:0000313" key="3">
    <source>
        <dbReference type="EMBL" id="SNS33839.1"/>
    </source>
</evidence>
<reference evidence="3 4" key="1">
    <citation type="submission" date="2017-06" db="EMBL/GenBank/DDBJ databases">
        <authorList>
            <person name="Kim H.J."/>
            <person name="Triplett B.A."/>
        </authorList>
    </citation>
    <scope>NUCLEOTIDE SEQUENCE [LARGE SCALE GENOMIC DNA]</scope>
    <source>
        <strain evidence="3 4">CGMCC 4.1858</strain>
    </source>
</reference>
<dbReference type="InterPro" id="IPR036457">
    <property type="entry name" value="PPM-type-like_dom_sf"/>
</dbReference>
<proteinExistence type="predicted"/>
<evidence type="ECO:0000259" key="2">
    <source>
        <dbReference type="PROSITE" id="PS50112"/>
    </source>
</evidence>
<dbReference type="InterPro" id="IPR052016">
    <property type="entry name" value="Bact_Sigma-Reg"/>
</dbReference>
<dbReference type="GO" id="GO:0016791">
    <property type="term" value="F:phosphatase activity"/>
    <property type="evidence" value="ECO:0007669"/>
    <property type="project" value="TreeGrafter"/>
</dbReference>
<evidence type="ECO:0000256" key="1">
    <source>
        <dbReference type="ARBA" id="ARBA00022801"/>
    </source>
</evidence>
<dbReference type="OrthoDB" id="118142at2"/>
<dbReference type="InterPro" id="IPR013767">
    <property type="entry name" value="PAS_fold"/>
</dbReference>
<dbReference type="Pfam" id="PF13581">
    <property type="entry name" value="HATPase_c_2"/>
    <property type="match status" value="1"/>
</dbReference>
<sequence length="766" mass="80909">MPSGDVLVLVDEDGRVVEWGRPAEELFGRPAGEAVGRSLGALLRGTAMDAGRPHAGFPDGVSVRIEPVLRGSSVLWRVRAAGDPALSQQDVAVLRTVFARTPVELLVLDRRLRVVRMSAAFGTARGTRAGSPLGLHFTEVYDLDRPEEEAEVARRVLESGEPVLDRLVHGPGSPERRGCRSRSVCYFRLEDARGDTLGLVASAVDVTDREKAQDRLDLLEQVRTRLGQVPNVGIVCRELVDAVVPALADTAVVEMVDDVVRGEEPPKVPVHHDVPLRRAAFRGRLSAYPVGEVRPLPPGTPFAEVLSDLRARLVAIDEHAPWLAADPARSEAILGSGADSLIVAPLALRDQALGVVGFYRERDRDPFDEDDLRVASAVCAHAALCIENARQFMREWIIASTLQRRLLPGQPAGRPTVEVSRLHRSGPEGGGAWSDAIALPGARTALVVGDVAGQGIVAAITMGLVRTALHTLAALDLPPDELLARLSETAGRLAAASAALPQLDFEPLDIGCVIAVYDPVELTCTVARAGLPEPVAVLPDGTSATLAVPAGPLLSGPDDAPFPATTVDLPAGSTLAMATTSFAQRVLAPSAPLRPLLDGAATRPLQEACDAIGSAFADSGAGDETVMLVARTGALPADRVLTRALPAGAEAAPIARAAARRQLAVWGVAEETAFTTELIVSELVGNAVRYGAPPLQLRLVLEQMLTCEVSDSAAGAPHMKHARTVDENGRGLFIVAGLADQWGVRYRAQGKTVWAQQPLGAPLDGR</sequence>
<dbReference type="Pfam" id="PF08448">
    <property type="entry name" value="PAS_4"/>
    <property type="match status" value="1"/>
</dbReference>
<dbReference type="InterPro" id="IPR013656">
    <property type="entry name" value="PAS_4"/>
</dbReference>
<dbReference type="Pfam" id="PF13492">
    <property type="entry name" value="GAF_3"/>
    <property type="match status" value="1"/>
</dbReference>
<dbReference type="Gene3D" id="3.30.450.20">
    <property type="entry name" value="PAS domain"/>
    <property type="match status" value="2"/>
</dbReference>
<dbReference type="Gene3D" id="3.60.40.10">
    <property type="entry name" value="PPM-type phosphatase domain"/>
    <property type="match status" value="1"/>
</dbReference>
<dbReference type="SMART" id="SM00065">
    <property type="entry name" value="GAF"/>
    <property type="match status" value="1"/>
</dbReference>
<dbReference type="SMART" id="SM00331">
    <property type="entry name" value="PP2C_SIG"/>
    <property type="match status" value="1"/>
</dbReference>